<dbReference type="PROSITE" id="PS50191">
    <property type="entry name" value="CRAL_TRIO"/>
    <property type="match status" value="1"/>
</dbReference>
<organism evidence="4 5">
    <name type="scientific">Solanum commersonii</name>
    <name type="common">Commerson's wild potato</name>
    <name type="synonym">Commerson's nightshade</name>
    <dbReference type="NCBI Taxonomy" id="4109"/>
    <lineage>
        <taxon>Eukaryota</taxon>
        <taxon>Viridiplantae</taxon>
        <taxon>Streptophyta</taxon>
        <taxon>Embryophyta</taxon>
        <taxon>Tracheophyta</taxon>
        <taxon>Spermatophyta</taxon>
        <taxon>Magnoliopsida</taxon>
        <taxon>eudicotyledons</taxon>
        <taxon>Gunneridae</taxon>
        <taxon>Pentapetalae</taxon>
        <taxon>asterids</taxon>
        <taxon>lamiids</taxon>
        <taxon>Solanales</taxon>
        <taxon>Solanaceae</taxon>
        <taxon>Solanoideae</taxon>
        <taxon>Solaneae</taxon>
        <taxon>Solanum</taxon>
    </lineage>
</organism>
<comment type="caution">
    <text evidence="4">The sequence shown here is derived from an EMBL/GenBank/DDBJ whole genome shotgun (WGS) entry which is preliminary data.</text>
</comment>
<dbReference type="SMART" id="SM00516">
    <property type="entry name" value="SEC14"/>
    <property type="match status" value="1"/>
</dbReference>
<evidence type="ECO:0000313" key="4">
    <source>
        <dbReference type="EMBL" id="KAG5602976.1"/>
    </source>
</evidence>
<dbReference type="SUPFAM" id="SSF52087">
    <property type="entry name" value="CRAL/TRIO domain"/>
    <property type="match status" value="1"/>
</dbReference>
<keyword evidence="2" id="KW-0812">Transmembrane</keyword>
<evidence type="ECO:0000256" key="1">
    <source>
        <dbReference type="SAM" id="MobiDB-lite"/>
    </source>
</evidence>
<dbReference type="Proteomes" id="UP000824120">
    <property type="component" value="Chromosome 6"/>
</dbReference>
<dbReference type="EMBL" id="JACXVP010000006">
    <property type="protein sequence ID" value="KAG5602976.1"/>
    <property type="molecule type" value="Genomic_DNA"/>
</dbReference>
<feature type="region of interest" description="Disordered" evidence="1">
    <location>
        <begin position="137"/>
        <end position="180"/>
    </location>
</feature>
<proteinExistence type="predicted"/>
<dbReference type="PANTHER" id="PTHR47041">
    <property type="entry name" value="SEC14 CYTOSOLIC FACTOR FAMILY PROTEIN / PHOSPHOGLYCERIDE TRANSFER FAMILY PROTEIN"/>
    <property type="match status" value="1"/>
</dbReference>
<dbReference type="PANTHER" id="PTHR47041:SF2">
    <property type="entry name" value="SEC14 CYTOSOLIC FACTOR FAMILY PROTEIN _ PHOSPHOGLYCERIDE TRANSFER FAMILY PROTEIN"/>
    <property type="match status" value="1"/>
</dbReference>
<keyword evidence="2" id="KW-1133">Transmembrane helix</keyword>
<sequence length="504" mass="57100">MGDSFNPTPGTKSMVTTAITTKNESKQHIISSGSNSFENVRRFDLIKYGKQRRGSGNQLVFFLVKVAALEAVRRISRSKCPFVWSGLQALQVVCYPPLKWMQRWNPFRVLVEGMQMLSRPLLVLSIATAFSDHSEFNNDTSDSTQGSPASSDLHTDSDSQLEVSSEQSIPKERVGNEVSQSLSSTSSASWLHLLYKDLEKQGIILPERIDEEELHQFFTVADGDFTRLLSSLKKTIRWRETYRILSGQELEVWSNMVFWHGYDVQNRPCLIVRLGLACISLPSRDRPSFAQAVDKLLNNVYFLYEVSQVEHGVLHLVDPQNSQITVLVDCEGLSPLRLPMQMLRSCSTLLQDHFPNRLGCLFIIRLPSIVRVVAQTFVQVFKPVTRQKLRFEGEMYQKVLSECLQTLPSYLGGQCTCSRCASFDMSKTHNTRMNDDNQETAVSEIINNPLDLAPLHSGEHTEIPMNYNCERVLRKAVVGILLFWVIIVLIAGIFDPENRPILPP</sequence>
<dbReference type="CDD" id="cd00170">
    <property type="entry name" value="SEC14"/>
    <property type="match status" value="1"/>
</dbReference>
<dbReference type="InterPro" id="IPR036865">
    <property type="entry name" value="CRAL-TRIO_dom_sf"/>
</dbReference>
<dbReference type="OrthoDB" id="1434354at2759"/>
<feature type="compositionally biased region" description="Polar residues" evidence="1">
    <location>
        <begin position="137"/>
        <end position="168"/>
    </location>
</feature>
<dbReference type="Gene3D" id="3.40.525.10">
    <property type="entry name" value="CRAL-TRIO lipid binding domain"/>
    <property type="match status" value="1"/>
</dbReference>
<evidence type="ECO:0000313" key="5">
    <source>
        <dbReference type="Proteomes" id="UP000824120"/>
    </source>
</evidence>
<gene>
    <name evidence="4" type="ORF">H5410_034346</name>
</gene>
<reference evidence="4 5" key="1">
    <citation type="submission" date="2020-09" db="EMBL/GenBank/DDBJ databases">
        <title>De no assembly of potato wild relative species, Solanum commersonii.</title>
        <authorList>
            <person name="Cho K."/>
        </authorList>
    </citation>
    <scope>NUCLEOTIDE SEQUENCE [LARGE SCALE GENOMIC DNA]</scope>
    <source>
        <strain evidence="4">LZ3.2</strain>
        <tissue evidence="4">Leaf</tissue>
    </source>
</reference>
<dbReference type="InterPro" id="IPR001251">
    <property type="entry name" value="CRAL-TRIO_dom"/>
</dbReference>
<evidence type="ECO:0000256" key="2">
    <source>
        <dbReference type="SAM" id="Phobius"/>
    </source>
</evidence>
<feature type="transmembrane region" description="Helical" evidence="2">
    <location>
        <begin position="476"/>
        <end position="494"/>
    </location>
</feature>
<evidence type="ECO:0000259" key="3">
    <source>
        <dbReference type="PROSITE" id="PS50191"/>
    </source>
</evidence>
<dbReference type="Pfam" id="PF00650">
    <property type="entry name" value="CRAL_TRIO"/>
    <property type="match status" value="1"/>
</dbReference>
<keyword evidence="2" id="KW-0472">Membrane</keyword>
<name>A0A9J5YTB0_SOLCO</name>
<keyword evidence="5" id="KW-1185">Reference proteome</keyword>
<feature type="domain" description="CRAL-TRIO" evidence="3">
    <location>
        <begin position="259"/>
        <end position="419"/>
    </location>
</feature>
<dbReference type="AlphaFoldDB" id="A0A9J5YTB0"/>
<accession>A0A9J5YTB0</accession>
<protein>
    <recommendedName>
        <fullName evidence="3">CRAL-TRIO domain-containing protein</fullName>
    </recommendedName>
</protein>